<gene>
    <name evidence="1" type="ORF">KE626_24770</name>
</gene>
<dbReference type="EMBL" id="JAGTXB010000015">
    <property type="protein sequence ID" value="MBS0030564.1"/>
    <property type="molecule type" value="Genomic_DNA"/>
</dbReference>
<dbReference type="RefSeq" id="WP_211975703.1">
    <property type="nucleotide sequence ID" value="NZ_CBFHAM010000013.1"/>
</dbReference>
<dbReference type="Proteomes" id="UP000676386">
    <property type="component" value="Unassembled WGS sequence"/>
</dbReference>
<accession>A0ABS5J5S6</accession>
<sequence>MSRAIGKVFLYGEFQTSVPAFTKELWAPVNEQLKDVKGLVRKTWLLGIGTNTVGGFYEFDSIENAREFATGLYAEQARYVNASLTVRIFDGDATEEASKGMKSPHYD</sequence>
<name>A0ABS5J5S6_9BACT</name>
<keyword evidence="2" id="KW-1185">Reference proteome</keyword>
<organism evidence="1 2">
    <name type="scientific">Chitinophaga hostae</name>
    <dbReference type="NCBI Taxonomy" id="2831022"/>
    <lineage>
        <taxon>Bacteria</taxon>
        <taxon>Pseudomonadati</taxon>
        <taxon>Bacteroidota</taxon>
        <taxon>Chitinophagia</taxon>
        <taxon>Chitinophagales</taxon>
        <taxon>Chitinophagaceae</taxon>
        <taxon>Chitinophaga</taxon>
    </lineage>
</organism>
<evidence type="ECO:0000313" key="2">
    <source>
        <dbReference type="Proteomes" id="UP000676386"/>
    </source>
</evidence>
<dbReference type="Gene3D" id="3.30.70.100">
    <property type="match status" value="1"/>
</dbReference>
<dbReference type="InterPro" id="IPR011008">
    <property type="entry name" value="Dimeric_a/b-barrel"/>
</dbReference>
<evidence type="ECO:0000313" key="1">
    <source>
        <dbReference type="EMBL" id="MBS0030564.1"/>
    </source>
</evidence>
<protein>
    <recommendedName>
        <fullName evidence="3">Mono-oxygenase ydhR</fullName>
    </recommendedName>
</protein>
<reference evidence="1 2" key="1">
    <citation type="submission" date="2021-04" db="EMBL/GenBank/DDBJ databases">
        <title>Chitinophaga sp. nov., isolated from the rhizosphere soil.</title>
        <authorList>
            <person name="He S."/>
        </authorList>
    </citation>
    <scope>NUCLEOTIDE SEQUENCE [LARGE SCALE GENOMIC DNA]</scope>
    <source>
        <strain evidence="1 2">2R12</strain>
    </source>
</reference>
<comment type="caution">
    <text evidence="1">The sequence shown here is derived from an EMBL/GenBank/DDBJ whole genome shotgun (WGS) entry which is preliminary data.</text>
</comment>
<evidence type="ECO:0008006" key="3">
    <source>
        <dbReference type="Google" id="ProtNLM"/>
    </source>
</evidence>
<proteinExistence type="predicted"/>
<dbReference type="SUPFAM" id="SSF54909">
    <property type="entry name" value="Dimeric alpha+beta barrel"/>
    <property type="match status" value="1"/>
</dbReference>